<keyword evidence="2" id="KW-0496">Mitochondrion</keyword>
<evidence type="ECO:0008006" key="6">
    <source>
        <dbReference type="Google" id="ProtNLM"/>
    </source>
</evidence>
<accession>A0A8D0HCI5</accession>
<name>A0A8D0HCI5_SPHPU</name>
<dbReference type="SUPFAM" id="SSF47694">
    <property type="entry name" value="Cytochrome c oxidase subunit h"/>
    <property type="match status" value="1"/>
</dbReference>
<organism evidence="4 5">
    <name type="scientific">Sphenodon punctatus</name>
    <name type="common">Tuatara</name>
    <name type="synonym">Hatteria punctata</name>
    <dbReference type="NCBI Taxonomy" id="8508"/>
    <lineage>
        <taxon>Eukaryota</taxon>
        <taxon>Metazoa</taxon>
        <taxon>Chordata</taxon>
        <taxon>Craniata</taxon>
        <taxon>Vertebrata</taxon>
        <taxon>Euteleostomi</taxon>
        <taxon>Lepidosauria</taxon>
        <taxon>Sphenodontia</taxon>
        <taxon>Sphenodontidae</taxon>
        <taxon>Sphenodon</taxon>
    </lineage>
</organism>
<dbReference type="GO" id="GO:0042775">
    <property type="term" value="P:mitochondrial ATP synthesis coupled electron transport"/>
    <property type="evidence" value="ECO:0007669"/>
    <property type="project" value="TreeGrafter"/>
</dbReference>
<sequence length="87" mass="10128">MSAPSMEERKTCWGARDEYWKCLDDNAEDTSRCQKFRCSFESKCPQQWHLNSLLQRGLSYNSPSQMVSTKFLSQPSLLVGEYLVRRG</sequence>
<reference evidence="4" key="1">
    <citation type="submission" date="2025-08" db="UniProtKB">
        <authorList>
            <consortium name="Ensembl"/>
        </authorList>
    </citation>
    <scope>IDENTIFICATION</scope>
</reference>
<dbReference type="PANTHER" id="PTHR46690:SF1">
    <property type="entry name" value="CYTOCHROME C OXIDASE ASSEMBLY FACTOR 6 HOMOLOG"/>
    <property type="match status" value="1"/>
</dbReference>
<dbReference type="InterPro" id="IPR036549">
    <property type="entry name" value="CX6/COA6-like_sf"/>
</dbReference>
<reference evidence="4" key="2">
    <citation type="submission" date="2025-09" db="UniProtKB">
        <authorList>
            <consortium name="Ensembl"/>
        </authorList>
    </citation>
    <scope>IDENTIFICATION</scope>
</reference>
<dbReference type="Ensembl" id="ENSSPUT00000021256.1">
    <property type="protein sequence ID" value="ENSSPUP00000019956.1"/>
    <property type="gene ID" value="ENSSPUG00000015352.1"/>
</dbReference>
<evidence type="ECO:0000256" key="2">
    <source>
        <dbReference type="ARBA" id="ARBA00023128"/>
    </source>
</evidence>
<dbReference type="PANTHER" id="PTHR46690">
    <property type="entry name" value="CYTOCHROME C OXIDASE ASSEMBLY FACTOR 6 HOMOLOG"/>
    <property type="match status" value="1"/>
</dbReference>
<dbReference type="Gene3D" id="1.10.10.140">
    <property type="entry name" value="Cytochrome c oxidase, subunit VIb"/>
    <property type="match status" value="1"/>
</dbReference>
<dbReference type="Proteomes" id="UP000694392">
    <property type="component" value="Unplaced"/>
</dbReference>
<comment type="subcellular location">
    <subcellularLocation>
        <location evidence="1">Mitochondrion</location>
    </subcellularLocation>
</comment>
<dbReference type="InterPro" id="IPR042289">
    <property type="entry name" value="COA6"/>
</dbReference>
<proteinExistence type="predicted"/>
<evidence type="ECO:0000313" key="5">
    <source>
        <dbReference type="Proteomes" id="UP000694392"/>
    </source>
</evidence>
<dbReference type="GO" id="GO:0005739">
    <property type="term" value="C:mitochondrion"/>
    <property type="evidence" value="ECO:0007669"/>
    <property type="project" value="UniProtKB-SubCell"/>
</dbReference>
<dbReference type="PROSITE" id="PS51808">
    <property type="entry name" value="CHCH"/>
    <property type="match status" value="1"/>
</dbReference>
<dbReference type="GeneTree" id="ENSGT00990000210555"/>
<evidence type="ECO:0000313" key="4">
    <source>
        <dbReference type="Ensembl" id="ENSSPUP00000019956.1"/>
    </source>
</evidence>
<keyword evidence="5" id="KW-1185">Reference proteome</keyword>
<dbReference type="Pfam" id="PF02297">
    <property type="entry name" value="COX6B"/>
    <property type="match status" value="1"/>
</dbReference>
<evidence type="ECO:0000256" key="3">
    <source>
        <dbReference type="ARBA" id="ARBA00023157"/>
    </source>
</evidence>
<dbReference type="InterPro" id="IPR048280">
    <property type="entry name" value="COX6B-like"/>
</dbReference>
<dbReference type="AlphaFoldDB" id="A0A8D0HCI5"/>
<protein>
    <recommendedName>
        <fullName evidence="6">Cytochrome c oxidase assembly factor 6 homolog</fullName>
    </recommendedName>
</protein>
<evidence type="ECO:0000256" key="1">
    <source>
        <dbReference type="ARBA" id="ARBA00004173"/>
    </source>
</evidence>
<dbReference type="GO" id="GO:0008535">
    <property type="term" value="P:respiratory chain complex IV assembly"/>
    <property type="evidence" value="ECO:0007669"/>
    <property type="project" value="InterPro"/>
</dbReference>
<keyword evidence="3" id="KW-1015">Disulfide bond</keyword>